<gene>
    <name evidence="1" type="ORF">ONZ43_g4011</name>
</gene>
<evidence type="ECO:0000313" key="2">
    <source>
        <dbReference type="Proteomes" id="UP001153334"/>
    </source>
</evidence>
<accession>A0ACC2ISY9</accession>
<evidence type="ECO:0000313" key="1">
    <source>
        <dbReference type="EMBL" id="KAJ8118321.1"/>
    </source>
</evidence>
<proteinExistence type="predicted"/>
<dbReference type="EMBL" id="JAPESX010001019">
    <property type="protein sequence ID" value="KAJ8118321.1"/>
    <property type="molecule type" value="Genomic_DNA"/>
</dbReference>
<organism evidence="1 2">
    <name type="scientific">Nemania bipapillata</name>
    <dbReference type="NCBI Taxonomy" id="110536"/>
    <lineage>
        <taxon>Eukaryota</taxon>
        <taxon>Fungi</taxon>
        <taxon>Dikarya</taxon>
        <taxon>Ascomycota</taxon>
        <taxon>Pezizomycotina</taxon>
        <taxon>Sordariomycetes</taxon>
        <taxon>Xylariomycetidae</taxon>
        <taxon>Xylariales</taxon>
        <taxon>Xylariaceae</taxon>
        <taxon>Nemania</taxon>
    </lineage>
</organism>
<comment type="caution">
    <text evidence="1">The sequence shown here is derived from an EMBL/GenBank/DDBJ whole genome shotgun (WGS) entry which is preliminary data.</text>
</comment>
<reference evidence="1" key="1">
    <citation type="submission" date="2022-11" db="EMBL/GenBank/DDBJ databases">
        <title>Genome Sequence of Nemania bipapillata.</title>
        <authorList>
            <person name="Buettner E."/>
        </authorList>
    </citation>
    <scope>NUCLEOTIDE SEQUENCE</scope>
    <source>
        <strain evidence="1">CP14</strain>
    </source>
</reference>
<dbReference type="Proteomes" id="UP001153334">
    <property type="component" value="Unassembled WGS sequence"/>
</dbReference>
<sequence>MFTDITKFEDVPIRDEEPDLMSQVLSLTKDIDIDSDIEEEDTGKPGASPDVKSPQKSTTGLFPSLKKMVSEAKGAASNRTKLIFVVGQSGTGKSTFLREISGVDLPVGKTRNSGTRNYHVCPALIDGEQYLFIDTPGFGAADMDDMDSFAEIIACLQVLGPFITVAGLIFVTGGNQERLTAQELKTIQWLKCFCGPEFYKHVTIMTNKWDKISDDDFEEAWESMLSMLEENPSLSEILNPQMSHENNLNEFEGGYVYHHGVIMDEGHPNVPLERLKVRPHAKERADMATTMIKNRYKEGPSVKLQVIRELGNSIPWNDTEAAKVLKYDSKDIKLGARNGILQVFMRNDEDGLYGKNKNDPLQLAADHQGSTNELVCVEGDKASTQLVPGERDDQRPFSKVWPWLLVAKDVAVFFMKRFGIF</sequence>
<protein>
    <submittedName>
        <fullName evidence="1">Uncharacterized protein</fullName>
    </submittedName>
</protein>
<keyword evidence="2" id="KW-1185">Reference proteome</keyword>
<name>A0ACC2ISY9_9PEZI</name>